<evidence type="ECO:0000256" key="1">
    <source>
        <dbReference type="SAM" id="Phobius"/>
    </source>
</evidence>
<keyword evidence="3" id="KW-1185">Reference proteome</keyword>
<sequence length="40" mass="4720">MDSMVKNGSFYVHSTQTRLFSFVLIIFLDIFFDIYCCFLG</sequence>
<dbReference type="Proteomes" id="UP001632038">
    <property type="component" value="Unassembled WGS sequence"/>
</dbReference>
<dbReference type="AlphaFoldDB" id="A0ABD3CTF2"/>
<keyword evidence="1" id="KW-0472">Membrane</keyword>
<keyword evidence="1" id="KW-1133">Transmembrane helix</keyword>
<comment type="caution">
    <text evidence="2">The sequence shown here is derived from an EMBL/GenBank/DDBJ whole genome shotgun (WGS) entry which is preliminary data.</text>
</comment>
<organism evidence="2 3">
    <name type="scientific">Castilleja foliolosa</name>
    <dbReference type="NCBI Taxonomy" id="1961234"/>
    <lineage>
        <taxon>Eukaryota</taxon>
        <taxon>Viridiplantae</taxon>
        <taxon>Streptophyta</taxon>
        <taxon>Embryophyta</taxon>
        <taxon>Tracheophyta</taxon>
        <taxon>Spermatophyta</taxon>
        <taxon>Magnoliopsida</taxon>
        <taxon>eudicotyledons</taxon>
        <taxon>Gunneridae</taxon>
        <taxon>Pentapetalae</taxon>
        <taxon>asterids</taxon>
        <taxon>lamiids</taxon>
        <taxon>Lamiales</taxon>
        <taxon>Orobanchaceae</taxon>
        <taxon>Pedicularideae</taxon>
        <taxon>Castillejinae</taxon>
        <taxon>Castilleja</taxon>
    </lineage>
</organism>
<accession>A0ABD3CTF2</accession>
<reference evidence="3" key="1">
    <citation type="journal article" date="2024" name="IScience">
        <title>Strigolactones Initiate the Formation of Haustorium-like Structures in Castilleja.</title>
        <authorList>
            <person name="Buerger M."/>
            <person name="Peterson D."/>
            <person name="Chory J."/>
        </authorList>
    </citation>
    <scope>NUCLEOTIDE SEQUENCE [LARGE SCALE GENOMIC DNA]</scope>
</reference>
<evidence type="ECO:0000313" key="3">
    <source>
        <dbReference type="Proteomes" id="UP001632038"/>
    </source>
</evidence>
<name>A0ABD3CTF2_9LAMI</name>
<keyword evidence="1" id="KW-0812">Transmembrane</keyword>
<evidence type="ECO:0000313" key="2">
    <source>
        <dbReference type="EMBL" id="KAL3632454.1"/>
    </source>
</evidence>
<feature type="transmembrane region" description="Helical" evidence="1">
    <location>
        <begin position="20"/>
        <end position="39"/>
    </location>
</feature>
<gene>
    <name evidence="2" type="ORF">CASFOL_025438</name>
</gene>
<proteinExistence type="predicted"/>
<protein>
    <submittedName>
        <fullName evidence="2">Uncharacterized protein</fullName>
    </submittedName>
</protein>
<dbReference type="EMBL" id="JAVIJP010000032">
    <property type="protein sequence ID" value="KAL3632454.1"/>
    <property type="molecule type" value="Genomic_DNA"/>
</dbReference>